<evidence type="ECO:0000313" key="2">
    <source>
        <dbReference type="EMBL" id="SEN42742.1"/>
    </source>
</evidence>
<proteinExistence type="predicted"/>
<gene>
    <name evidence="1" type="ORF">KP014_20050</name>
    <name evidence="2" type="ORF">SAMN04487895_101496</name>
</gene>
<accession>A0A1H8GFH0</accession>
<evidence type="ECO:0000313" key="1">
    <source>
        <dbReference type="EMBL" id="QWU14207.1"/>
    </source>
</evidence>
<dbReference type="AlphaFoldDB" id="A0A1H8GFH0"/>
<evidence type="ECO:0000313" key="3">
    <source>
        <dbReference type="Proteomes" id="UP000198809"/>
    </source>
</evidence>
<sequence>MTGIFKENALYRYHNGIGHCKHGIVYTMKDILGNVWAIDTYWDSKFSKRFLQNATVYYADRILNDLEFIMMIDEAVEVSANEYYLYDSKDALYIPVGGRHERYLVNKNAKKNTDSVIDYIEDKISKNETMIKNLASDNRMLNEWLCVVNNDPDVAQLYKNEKYEYTVENAILFALKRGVK</sequence>
<protein>
    <submittedName>
        <fullName evidence="2">Uncharacterized protein</fullName>
    </submittedName>
</protein>
<name>A0A1H8GFH0_9BACL</name>
<evidence type="ECO:0000313" key="4">
    <source>
        <dbReference type="Proteomes" id="UP000683429"/>
    </source>
</evidence>
<keyword evidence="4" id="KW-1185">Reference proteome</keyword>
<dbReference type="Proteomes" id="UP000683429">
    <property type="component" value="Chromosome"/>
</dbReference>
<reference evidence="2 3" key="1">
    <citation type="submission" date="2016-10" db="EMBL/GenBank/DDBJ databases">
        <authorList>
            <person name="de Groot N.N."/>
        </authorList>
    </citation>
    <scope>NUCLEOTIDE SEQUENCE [LARGE SCALE GENOMIC DNA]</scope>
    <source>
        <strain evidence="2 3">CGMCC 1.10238</strain>
    </source>
</reference>
<reference evidence="1 4" key="2">
    <citation type="submission" date="2021-06" db="EMBL/GenBank/DDBJ databases">
        <title>Whole genome sequence of Paenibacillus sophorae DSM23020 for comparative genomics.</title>
        <authorList>
            <person name="Kim M.-J."/>
            <person name="Lee G."/>
            <person name="Shin J.-H."/>
        </authorList>
    </citation>
    <scope>NUCLEOTIDE SEQUENCE [LARGE SCALE GENOMIC DNA]</scope>
    <source>
        <strain evidence="1 4">DSM 23020</strain>
    </source>
</reference>
<dbReference type="Proteomes" id="UP000198809">
    <property type="component" value="Unassembled WGS sequence"/>
</dbReference>
<dbReference type="OrthoDB" id="9951105at2"/>
<dbReference type="EMBL" id="FODH01000001">
    <property type="protein sequence ID" value="SEN42742.1"/>
    <property type="molecule type" value="Genomic_DNA"/>
</dbReference>
<organism evidence="2 3">
    <name type="scientific">Paenibacillus sophorae</name>
    <dbReference type="NCBI Taxonomy" id="1333845"/>
    <lineage>
        <taxon>Bacteria</taxon>
        <taxon>Bacillati</taxon>
        <taxon>Bacillota</taxon>
        <taxon>Bacilli</taxon>
        <taxon>Bacillales</taxon>
        <taxon>Paenibacillaceae</taxon>
        <taxon>Paenibacillus</taxon>
    </lineage>
</organism>
<dbReference type="RefSeq" id="WP_036588020.1">
    <property type="nucleotide sequence ID" value="NZ_CP076607.1"/>
</dbReference>
<dbReference type="EMBL" id="CP076607">
    <property type="protein sequence ID" value="QWU14207.1"/>
    <property type="molecule type" value="Genomic_DNA"/>
</dbReference>
<dbReference type="STRING" id="1333845.SAMN04487895_101496"/>